<feature type="non-terminal residue" evidence="1">
    <location>
        <position position="101"/>
    </location>
</feature>
<dbReference type="EMBL" id="ACCJ01000209">
    <property type="protein sequence ID" value="EEG54887.1"/>
    <property type="molecule type" value="Genomic_DNA"/>
</dbReference>
<dbReference type="Proteomes" id="UP000004756">
    <property type="component" value="Unassembled WGS sequence"/>
</dbReference>
<reference evidence="1 2" key="1">
    <citation type="submission" date="2009-02" db="EMBL/GenBank/DDBJ databases">
        <title>Draft genome sequence of Clostridium asparagiforme (DSM 15981).</title>
        <authorList>
            <person name="Sudarsanam P."/>
            <person name="Ley R."/>
            <person name="Guruge J."/>
            <person name="Turnbaugh P.J."/>
            <person name="Mahowald M."/>
            <person name="Liep D."/>
            <person name="Gordon J."/>
        </authorList>
    </citation>
    <scope>NUCLEOTIDE SEQUENCE [LARGE SCALE GENOMIC DNA]</scope>
    <source>
        <strain evidence="1 2">DSM 15981</strain>
    </source>
</reference>
<gene>
    <name evidence="1" type="ORF">CLOSTASPAR_03043</name>
</gene>
<dbReference type="HOGENOM" id="CLU_2297428_0_0_9"/>
<protein>
    <submittedName>
        <fullName evidence="1">Uncharacterized protein</fullName>
    </submittedName>
</protein>
<evidence type="ECO:0000313" key="1">
    <source>
        <dbReference type="EMBL" id="EEG54887.1"/>
    </source>
</evidence>
<name>C0D1A7_9FIRM</name>
<evidence type="ECO:0000313" key="2">
    <source>
        <dbReference type="Proteomes" id="UP000004756"/>
    </source>
</evidence>
<organism evidence="1 2">
    <name type="scientific">[Clostridium] asparagiforme DSM 15981</name>
    <dbReference type="NCBI Taxonomy" id="518636"/>
    <lineage>
        <taxon>Bacteria</taxon>
        <taxon>Bacillati</taxon>
        <taxon>Bacillota</taxon>
        <taxon>Clostridia</taxon>
        <taxon>Lachnospirales</taxon>
        <taxon>Lachnospiraceae</taxon>
        <taxon>Enterocloster</taxon>
    </lineage>
</organism>
<keyword evidence="2" id="KW-1185">Reference proteome</keyword>
<sequence>MVPCTIIAFAIVLFLPFQMISARQNPLKFPDENFIVLMQPDADAVIGVIQPPVIGAGADQNAPLQKRFIQPAPRGPVRPGRIAEKNVVGLRAVHRKSKAGQ</sequence>
<comment type="caution">
    <text evidence="1">The sequence shown here is derived from an EMBL/GenBank/DDBJ whole genome shotgun (WGS) entry which is preliminary data.</text>
</comment>
<accession>C0D1A7</accession>
<dbReference type="AlphaFoldDB" id="C0D1A7"/>
<proteinExistence type="predicted"/>